<name>A0A5P8E5H0_9BACT</name>
<dbReference type="OrthoDB" id="1048380at2"/>
<feature type="domain" description="Putative beta-lactamase-inhibitor-like PepSY-like" evidence="2">
    <location>
        <begin position="61"/>
        <end position="148"/>
    </location>
</feature>
<dbReference type="KEGG" id="alq:C7Y71_003535"/>
<protein>
    <recommendedName>
        <fullName evidence="2">Putative beta-lactamase-inhibitor-like PepSY-like domain-containing protein</fullName>
    </recommendedName>
</protein>
<dbReference type="EMBL" id="CP033459">
    <property type="protein sequence ID" value="QFQ12167.1"/>
    <property type="molecule type" value="Genomic_DNA"/>
</dbReference>
<accession>A0A5P8E5H0</accession>
<dbReference type="Pfam" id="PF11396">
    <property type="entry name" value="PepSY_like"/>
    <property type="match status" value="1"/>
</dbReference>
<dbReference type="PROSITE" id="PS51257">
    <property type="entry name" value="PROKAR_LIPOPROTEIN"/>
    <property type="match status" value="1"/>
</dbReference>
<gene>
    <name evidence="3" type="ORF">C7Y71_003535</name>
</gene>
<dbReference type="InterPro" id="IPR021533">
    <property type="entry name" value="PepSY-like"/>
</dbReference>
<sequence>MKRKLYLLLGLLVALQMPLLTSCNDDDEDIMPTQVPAEVTAALAERYPSATPKWEKGKGLYKAEFYNESGEVDVWFKANGEWVMTQTDIFPQNLPEAVKNYVATNYPDRIIDDADRIETPTADYYLLELEKPGAKDIYIKLTPGGELIP</sequence>
<dbReference type="Proteomes" id="UP000249375">
    <property type="component" value="Chromosome"/>
</dbReference>
<organism evidence="3 4">
    <name type="scientific">Pseudoprevotella muciniphila</name>
    <dbReference type="NCBI Taxonomy" id="2133944"/>
    <lineage>
        <taxon>Bacteria</taxon>
        <taxon>Pseudomonadati</taxon>
        <taxon>Bacteroidota</taxon>
        <taxon>Bacteroidia</taxon>
        <taxon>Bacteroidales</taxon>
        <taxon>Prevotellaceae</taxon>
        <taxon>Pseudoprevotella</taxon>
    </lineage>
</organism>
<dbReference type="Gene3D" id="3.10.450.360">
    <property type="match status" value="1"/>
</dbReference>
<feature type="signal peptide" evidence="1">
    <location>
        <begin position="1"/>
        <end position="22"/>
    </location>
</feature>
<keyword evidence="1" id="KW-0732">Signal</keyword>
<evidence type="ECO:0000256" key="1">
    <source>
        <dbReference type="SAM" id="SignalP"/>
    </source>
</evidence>
<keyword evidence="4" id="KW-1185">Reference proteome</keyword>
<dbReference type="RefSeq" id="WP_111898539.1">
    <property type="nucleotide sequence ID" value="NZ_CP033459.1"/>
</dbReference>
<proteinExistence type="predicted"/>
<feature type="chain" id="PRO_5024316365" description="Putative beta-lactamase-inhibitor-like PepSY-like domain-containing protein" evidence="1">
    <location>
        <begin position="23"/>
        <end position="149"/>
    </location>
</feature>
<evidence type="ECO:0000313" key="3">
    <source>
        <dbReference type="EMBL" id="QFQ12167.1"/>
    </source>
</evidence>
<reference evidence="3 4" key="1">
    <citation type="submission" date="2018-11" db="EMBL/GenBank/DDBJ databases">
        <authorList>
            <person name="Na S.W."/>
            <person name="Baik M."/>
        </authorList>
    </citation>
    <scope>NUCLEOTIDE SEQUENCE [LARGE SCALE GENOMIC DNA]</scope>
    <source>
        <strain evidence="3 4">E39</strain>
    </source>
</reference>
<dbReference type="SUPFAM" id="SSF160574">
    <property type="entry name" value="BT0923-like"/>
    <property type="match status" value="1"/>
</dbReference>
<evidence type="ECO:0000313" key="4">
    <source>
        <dbReference type="Proteomes" id="UP000249375"/>
    </source>
</evidence>
<evidence type="ECO:0000259" key="2">
    <source>
        <dbReference type="Pfam" id="PF11396"/>
    </source>
</evidence>
<dbReference type="AlphaFoldDB" id="A0A5P8E5H0"/>